<dbReference type="EMBL" id="VOSK01000068">
    <property type="protein sequence ID" value="MPR26995.1"/>
    <property type="molecule type" value="Genomic_DNA"/>
</dbReference>
<dbReference type="Gene3D" id="3.20.20.100">
    <property type="entry name" value="NADP-dependent oxidoreductase domain"/>
    <property type="match status" value="1"/>
</dbReference>
<dbReference type="InterPro" id="IPR023210">
    <property type="entry name" value="NADP_OxRdtase_dom"/>
</dbReference>
<reference evidence="2 3" key="1">
    <citation type="journal article" date="2019" name="Syst. Appl. Microbiol.">
        <title>Microvirga tunisiensis sp. nov., a root nodule symbiotic bacterium isolated from Lupinus micranthus and L. luteus grown in Northern Tunisia.</title>
        <authorList>
            <person name="Msaddak A."/>
            <person name="Rejili M."/>
            <person name="Duran D."/>
            <person name="Mars M."/>
            <person name="Palacios J.M."/>
            <person name="Ruiz-Argueso T."/>
            <person name="Rey L."/>
            <person name="Imperial J."/>
        </authorList>
    </citation>
    <scope>NUCLEOTIDE SEQUENCE [LARGE SCALE GENOMIC DNA]</scope>
    <source>
        <strain evidence="2 3">Lmie10</strain>
    </source>
</reference>
<accession>A0A5N7MIX7</accession>
<dbReference type="RefSeq" id="WP_152713143.1">
    <property type="nucleotide sequence ID" value="NZ_VOSJ01000068.1"/>
</dbReference>
<comment type="caution">
    <text evidence="2">The sequence shown here is derived from an EMBL/GenBank/DDBJ whole genome shotgun (WGS) entry which is preliminary data.</text>
</comment>
<gene>
    <name evidence="2" type="ORF">FS320_17680</name>
</gene>
<dbReference type="Proteomes" id="UP000403266">
    <property type="component" value="Unassembled WGS sequence"/>
</dbReference>
<keyword evidence="3" id="KW-1185">Reference proteome</keyword>
<sequence length="337" mass="37395">MKISDRRALPRRDLSLTALGLGSAPMGGLYSPTSYAEAQATTEAAWDQGIRYFDTAPYYGYTRSERRLGALLCDRKRDSYVISTKAGRLMVPDESVSEEENGWVRPLPFRPTYDYTYDAILKSFEDSQQRLGITKIDILYIHDIGRYTHGDRHEHYWRQLTADGGFRALLDLRRSGRVTAIGLGVNEAEVVHDAMQEADLDVVMLAGRYTLLEQMSLPLLEKCVRAGTGIVVAGPFNSGILVGNNKFDYQDAPPDVVQRVQSLKAVCDDFDVPLPAAALQFPMAHPAVVSCVVGARNARQLQTNVAWFESDIPVELWTALRKLGLVDEAAPLPGKSE</sequence>
<dbReference type="GO" id="GO:0016491">
    <property type="term" value="F:oxidoreductase activity"/>
    <property type="evidence" value="ECO:0007669"/>
    <property type="project" value="InterPro"/>
</dbReference>
<evidence type="ECO:0000313" key="2">
    <source>
        <dbReference type="EMBL" id="MPR26995.1"/>
    </source>
</evidence>
<evidence type="ECO:0000259" key="1">
    <source>
        <dbReference type="Pfam" id="PF00248"/>
    </source>
</evidence>
<dbReference type="GO" id="GO:0005829">
    <property type="term" value="C:cytosol"/>
    <property type="evidence" value="ECO:0007669"/>
    <property type="project" value="TreeGrafter"/>
</dbReference>
<name>A0A5N7MIX7_9HYPH</name>
<dbReference type="InterPro" id="IPR036812">
    <property type="entry name" value="NAD(P)_OxRdtase_dom_sf"/>
</dbReference>
<dbReference type="AlphaFoldDB" id="A0A5N7MIX7"/>
<evidence type="ECO:0000313" key="3">
    <source>
        <dbReference type="Proteomes" id="UP000403266"/>
    </source>
</evidence>
<dbReference type="SUPFAM" id="SSF51430">
    <property type="entry name" value="NAD(P)-linked oxidoreductase"/>
    <property type="match status" value="1"/>
</dbReference>
<dbReference type="PANTHER" id="PTHR42686">
    <property type="entry name" value="GH17980P-RELATED"/>
    <property type="match status" value="1"/>
</dbReference>
<protein>
    <submittedName>
        <fullName evidence="2">Aldo/keto reductase</fullName>
    </submittedName>
</protein>
<dbReference type="PANTHER" id="PTHR42686:SF1">
    <property type="entry name" value="GH17980P-RELATED"/>
    <property type="match status" value="1"/>
</dbReference>
<dbReference type="OrthoDB" id="9768851at2"/>
<dbReference type="InterPro" id="IPR020471">
    <property type="entry name" value="AKR"/>
</dbReference>
<organism evidence="2 3">
    <name type="scientific">Microvirga tunisiensis</name>
    <dbReference type="NCBI Taxonomy" id="2108360"/>
    <lineage>
        <taxon>Bacteria</taxon>
        <taxon>Pseudomonadati</taxon>
        <taxon>Pseudomonadota</taxon>
        <taxon>Alphaproteobacteria</taxon>
        <taxon>Hyphomicrobiales</taxon>
        <taxon>Methylobacteriaceae</taxon>
        <taxon>Microvirga</taxon>
    </lineage>
</organism>
<proteinExistence type="predicted"/>
<feature type="domain" description="NADP-dependent oxidoreductase" evidence="1">
    <location>
        <begin position="19"/>
        <end position="322"/>
    </location>
</feature>
<dbReference type="Pfam" id="PF00248">
    <property type="entry name" value="Aldo_ket_red"/>
    <property type="match status" value="1"/>
</dbReference>